<protein>
    <recommendedName>
        <fullName evidence="6">FAD/NAD(P)-binding domain-containing protein</fullName>
    </recommendedName>
</protein>
<reference evidence="7 8" key="1">
    <citation type="journal article" date="2016" name="Nat. Commun.">
        <title>Thousands of microbial genomes shed light on interconnected biogeochemical processes in an aquifer system.</title>
        <authorList>
            <person name="Anantharaman K."/>
            <person name="Brown C.T."/>
            <person name="Hug L.A."/>
            <person name="Sharon I."/>
            <person name="Castelle C.J."/>
            <person name="Probst A.J."/>
            <person name="Thomas B.C."/>
            <person name="Singh A."/>
            <person name="Wilkins M.J."/>
            <person name="Karaoz U."/>
            <person name="Brodie E.L."/>
            <person name="Williams K.H."/>
            <person name="Hubbard S.S."/>
            <person name="Banfield J.F."/>
        </authorList>
    </citation>
    <scope>NUCLEOTIDE SEQUENCE [LARGE SCALE GENOMIC DNA]</scope>
</reference>
<sequence>MYELIIIGGGPAGSAAAVYAARKKIKTAIIAYEFGGQSNVSDDIQNWIGTPHISGADLAKNLETHVREYAGDIVAILKGKKVIGITKNDEQIGSLFKINLDSGETLESKALLITTGSNHRKLEAKNANTFEHKGLTYCASCDGPFFTGMPVAVIGGGNAAFESALQLSAYCQKVYILNRSEKFRADEITLETIRKNPKIEIINNAVVVEVLGDESNTFVGGLIYKNVLGNEEIKLDVKGIFVEIGQLPNTDIIGDLITKDAHNKIIIDHKNMKTSRSGIWAAGDCTDVLYHQNNIAAGHAVLALEDIYQWLQTKK</sequence>
<evidence type="ECO:0000259" key="6">
    <source>
        <dbReference type="Pfam" id="PF07992"/>
    </source>
</evidence>
<evidence type="ECO:0000313" key="7">
    <source>
        <dbReference type="EMBL" id="OGI72542.1"/>
    </source>
</evidence>
<evidence type="ECO:0000256" key="3">
    <source>
        <dbReference type="ARBA" id="ARBA00023002"/>
    </source>
</evidence>
<evidence type="ECO:0000256" key="4">
    <source>
        <dbReference type="ARBA" id="ARBA00023157"/>
    </source>
</evidence>
<dbReference type="PROSITE" id="PS00573">
    <property type="entry name" value="PYRIDINE_REDOX_2"/>
    <property type="match status" value="1"/>
</dbReference>
<dbReference type="InterPro" id="IPR023753">
    <property type="entry name" value="FAD/NAD-binding_dom"/>
</dbReference>
<dbReference type="AlphaFoldDB" id="A0A1F6VSI1"/>
<dbReference type="PRINTS" id="PR00368">
    <property type="entry name" value="FADPNR"/>
</dbReference>
<proteinExistence type="predicted"/>
<evidence type="ECO:0000313" key="8">
    <source>
        <dbReference type="Proteomes" id="UP000179686"/>
    </source>
</evidence>
<gene>
    <name evidence="7" type="ORF">A3J61_01055</name>
</gene>
<dbReference type="PANTHER" id="PTHR48105">
    <property type="entry name" value="THIOREDOXIN REDUCTASE 1-RELATED-RELATED"/>
    <property type="match status" value="1"/>
</dbReference>
<dbReference type="InterPro" id="IPR008255">
    <property type="entry name" value="Pyr_nucl-diS_OxRdtase_2_AS"/>
</dbReference>
<dbReference type="Proteomes" id="UP000179686">
    <property type="component" value="Unassembled WGS sequence"/>
</dbReference>
<keyword evidence="3" id="KW-0560">Oxidoreductase</keyword>
<keyword evidence="1" id="KW-0285">Flavoprotein</keyword>
<keyword evidence="2" id="KW-0274">FAD</keyword>
<dbReference type="PRINTS" id="PR00469">
    <property type="entry name" value="PNDRDTASEII"/>
</dbReference>
<evidence type="ECO:0000256" key="1">
    <source>
        <dbReference type="ARBA" id="ARBA00022630"/>
    </source>
</evidence>
<evidence type="ECO:0000256" key="2">
    <source>
        <dbReference type="ARBA" id="ARBA00022827"/>
    </source>
</evidence>
<feature type="domain" description="FAD/NAD(P)-binding" evidence="6">
    <location>
        <begin position="3"/>
        <end position="294"/>
    </location>
</feature>
<keyword evidence="5" id="KW-0676">Redox-active center</keyword>
<dbReference type="SUPFAM" id="SSF51905">
    <property type="entry name" value="FAD/NAD(P)-binding domain"/>
    <property type="match status" value="1"/>
</dbReference>
<dbReference type="GO" id="GO:0016668">
    <property type="term" value="F:oxidoreductase activity, acting on a sulfur group of donors, NAD(P) as acceptor"/>
    <property type="evidence" value="ECO:0007669"/>
    <property type="project" value="UniProtKB-ARBA"/>
</dbReference>
<comment type="caution">
    <text evidence="7">The sequence shown here is derived from an EMBL/GenBank/DDBJ whole genome shotgun (WGS) entry which is preliminary data.</text>
</comment>
<dbReference type="InterPro" id="IPR050097">
    <property type="entry name" value="Ferredoxin-NADP_redctase_2"/>
</dbReference>
<keyword evidence="4" id="KW-1015">Disulfide bond</keyword>
<name>A0A1F6VSI1_9BACT</name>
<dbReference type="InterPro" id="IPR036188">
    <property type="entry name" value="FAD/NAD-bd_sf"/>
</dbReference>
<dbReference type="EMBL" id="MFUC01000004">
    <property type="protein sequence ID" value="OGI72542.1"/>
    <property type="molecule type" value="Genomic_DNA"/>
</dbReference>
<organism evidence="7 8">
    <name type="scientific">Candidatus Nomurabacteria bacterium RIFCSPHIGHO2_02_FULL_38_15</name>
    <dbReference type="NCBI Taxonomy" id="1801752"/>
    <lineage>
        <taxon>Bacteria</taxon>
        <taxon>Candidatus Nomuraibacteriota</taxon>
    </lineage>
</organism>
<accession>A0A1F6VSI1</accession>
<dbReference type="STRING" id="1801752.A3J61_01055"/>
<dbReference type="Pfam" id="PF07992">
    <property type="entry name" value="Pyr_redox_2"/>
    <property type="match status" value="1"/>
</dbReference>
<evidence type="ECO:0000256" key="5">
    <source>
        <dbReference type="ARBA" id="ARBA00023284"/>
    </source>
</evidence>
<dbReference type="Gene3D" id="3.50.50.60">
    <property type="entry name" value="FAD/NAD(P)-binding domain"/>
    <property type="match status" value="2"/>
</dbReference>